<feature type="chain" id="PRO_5005839136" description="Lipocalin-like domain-containing protein" evidence="1">
    <location>
        <begin position="23"/>
        <end position="126"/>
    </location>
</feature>
<protein>
    <recommendedName>
        <fullName evidence="2">Lipocalin-like domain-containing protein</fullName>
    </recommendedName>
</protein>
<organism evidence="3 4">
    <name type="scientific">Flavobacterium akiainvivens</name>
    <dbReference type="NCBI Taxonomy" id="1202724"/>
    <lineage>
        <taxon>Bacteria</taxon>
        <taxon>Pseudomonadati</taxon>
        <taxon>Bacteroidota</taxon>
        <taxon>Flavobacteriia</taxon>
        <taxon>Flavobacteriales</taxon>
        <taxon>Flavobacteriaceae</taxon>
        <taxon>Flavobacterium</taxon>
    </lineage>
</organism>
<proteinExistence type="predicted"/>
<comment type="caution">
    <text evidence="3">The sequence shown here is derived from an EMBL/GenBank/DDBJ whole genome shotgun (WGS) entry which is preliminary data.</text>
</comment>
<feature type="signal peptide" evidence="1">
    <location>
        <begin position="1"/>
        <end position="22"/>
    </location>
</feature>
<dbReference type="PATRIC" id="fig|1202724.3.peg.2421"/>
<sequence length="126" mass="13920">MKKFLTLLLASAFLISCSDDDAVSNANLDGTWRLTAYLAYMDTLPVFEPGDVTWTFSNSGTQLQTVNNVEEEHPYVGSSGSFQVSTQGNIITIGSQNHRYELNNNELVIKAADPDLQDAPIMVFNR</sequence>
<evidence type="ECO:0000259" key="2">
    <source>
        <dbReference type="Pfam" id="PF13648"/>
    </source>
</evidence>
<dbReference type="Proteomes" id="UP000037755">
    <property type="component" value="Unassembled WGS sequence"/>
</dbReference>
<reference evidence="3 4" key="1">
    <citation type="submission" date="2015-08" db="EMBL/GenBank/DDBJ databases">
        <title>Whole genome sequence of Flavobacterium akiainvivens IK-1T, from decaying Wikstroemia oahuensis, an endemic Hawaiian shrub.</title>
        <authorList>
            <person name="Wan X."/>
            <person name="Hou S."/>
            <person name="Saito J."/>
            <person name="Donachie S."/>
        </authorList>
    </citation>
    <scope>NUCLEOTIDE SEQUENCE [LARGE SCALE GENOMIC DNA]</scope>
    <source>
        <strain evidence="3 4">IK-1</strain>
    </source>
</reference>
<evidence type="ECO:0000256" key="1">
    <source>
        <dbReference type="SAM" id="SignalP"/>
    </source>
</evidence>
<gene>
    <name evidence="3" type="ORF">AM493_11685</name>
</gene>
<keyword evidence="1" id="KW-0732">Signal</keyword>
<evidence type="ECO:0000313" key="4">
    <source>
        <dbReference type="Proteomes" id="UP000037755"/>
    </source>
</evidence>
<dbReference type="RefSeq" id="WP_054408222.1">
    <property type="nucleotide sequence ID" value="NZ_FOYA01000001.1"/>
</dbReference>
<dbReference type="STRING" id="1202724.AM493_11685"/>
<keyword evidence="4" id="KW-1185">Reference proteome</keyword>
<evidence type="ECO:0000313" key="3">
    <source>
        <dbReference type="EMBL" id="KOS06619.1"/>
    </source>
</evidence>
<dbReference type="AlphaFoldDB" id="A0A0M9VIH6"/>
<dbReference type="InterPro" id="IPR024311">
    <property type="entry name" value="Lipocalin-like"/>
</dbReference>
<name>A0A0M9VIH6_9FLAO</name>
<accession>A0A0M9VIH6</accession>
<dbReference type="EMBL" id="LIYD01000005">
    <property type="protein sequence ID" value="KOS06619.1"/>
    <property type="molecule type" value="Genomic_DNA"/>
</dbReference>
<dbReference type="Pfam" id="PF13648">
    <property type="entry name" value="Lipocalin_4"/>
    <property type="match status" value="1"/>
</dbReference>
<feature type="domain" description="Lipocalin-like" evidence="2">
    <location>
        <begin position="28"/>
        <end position="109"/>
    </location>
</feature>
<dbReference type="PROSITE" id="PS51257">
    <property type="entry name" value="PROKAR_LIPOPROTEIN"/>
    <property type="match status" value="1"/>
</dbReference>
<dbReference type="OrthoDB" id="1426588at2"/>